<feature type="compositionally biased region" description="Low complexity" evidence="5">
    <location>
        <begin position="144"/>
        <end position="186"/>
    </location>
</feature>
<dbReference type="PROSITE" id="PS51935">
    <property type="entry name" value="NLPC_P60"/>
    <property type="match status" value="1"/>
</dbReference>
<gene>
    <name evidence="8" type="ORF">MKY91_10670</name>
</gene>
<keyword evidence="4" id="KW-0788">Thiol protease</keyword>
<dbReference type="SUPFAM" id="SSF47090">
    <property type="entry name" value="PGBD-like"/>
    <property type="match status" value="1"/>
</dbReference>
<evidence type="ECO:0000256" key="2">
    <source>
        <dbReference type="ARBA" id="ARBA00022670"/>
    </source>
</evidence>
<evidence type="ECO:0000259" key="7">
    <source>
        <dbReference type="PROSITE" id="PS51935"/>
    </source>
</evidence>
<dbReference type="InterPro" id="IPR036365">
    <property type="entry name" value="PGBD-like_sf"/>
</dbReference>
<protein>
    <submittedName>
        <fullName evidence="8">NlpC/P60 family protein</fullName>
    </submittedName>
</protein>
<dbReference type="EMBL" id="JBCITK010000001">
    <property type="protein sequence ID" value="MEN0643608.1"/>
    <property type="molecule type" value="Genomic_DNA"/>
</dbReference>
<proteinExistence type="inferred from homology"/>
<evidence type="ECO:0000313" key="9">
    <source>
        <dbReference type="Proteomes" id="UP001418796"/>
    </source>
</evidence>
<dbReference type="InterPro" id="IPR000064">
    <property type="entry name" value="NLP_P60_dom"/>
</dbReference>
<dbReference type="Pfam" id="PF00877">
    <property type="entry name" value="NLPC_P60"/>
    <property type="match status" value="1"/>
</dbReference>
<dbReference type="InterPro" id="IPR002477">
    <property type="entry name" value="Peptidoglycan-bd-like"/>
</dbReference>
<dbReference type="Gene3D" id="3.90.1720.10">
    <property type="entry name" value="endopeptidase domain like (from Nostoc punctiforme)"/>
    <property type="match status" value="1"/>
</dbReference>
<evidence type="ECO:0000256" key="6">
    <source>
        <dbReference type="SAM" id="SignalP"/>
    </source>
</evidence>
<evidence type="ECO:0000313" key="8">
    <source>
        <dbReference type="EMBL" id="MEN0643608.1"/>
    </source>
</evidence>
<feature type="domain" description="NlpC/P60" evidence="7">
    <location>
        <begin position="196"/>
        <end position="319"/>
    </location>
</feature>
<dbReference type="PANTHER" id="PTHR47053">
    <property type="entry name" value="MUREIN DD-ENDOPEPTIDASE MEPH-RELATED"/>
    <property type="match status" value="1"/>
</dbReference>
<keyword evidence="3" id="KW-0378">Hydrolase</keyword>
<accession>A0ABU9VK68</accession>
<evidence type="ECO:0000256" key="4">
    <source>
        <dbReference type="ARBA" id="ARBA00022807"/>
    </source>
</evidence>
<dbReference type="InterPro" id="IPR036366">
    <property type="entry name" value="PGBDSf"/>
</dbReference>
<dbReference type="Gene3D" id="1.10.101.10">
    <property type="entry name" value="PGBD-like superfamily/PGBD"/>
    <property type="match status" value="1"/>
</dbReference>
<reference evidence="8 9" key="1">
    <citation type="submission" date="2024-03" db="EMBL/GenBank/DDBJ databases">
        <title>Bacilli Hybrid Assemblies.</title>
        <authorList>
            <person name="Kovac J."/>
        </authorList>
    </citation>
    <scope>NUCLEOTIDE SEQUENCE [LARGE SCALE GENOMIC DNA]</scope>
    <source>
        <strain evidence="8 9">FSL R7-0666</strain>
    </source>
</reference>
<feature type="region of interest" description="Disordered" evidence="5">
    <location>
        <begin position="142"/>
        <end position="186"/>
    </location>
</feature>
<keyword evidence="9" id="KW-1185">Reference proteome</keyword>
<dbReference type="Proteomes" id="UP001418796">
    <property type="component" value="Unassembled WGS sequence"/>
</dbReference>
<keyword evidence="6" id="KW-0732">Signal</keyword>
<evidence type="ECO:0000256" key="1">
    <source>
        <dbReference type="ARBA" id="ARBA00007074"/>
    </source>
</evidence>
<comment type="similarity">
    <text evidence="1">Belongs to the peptidase C40 family.</text>
</comment>
<comment type="caution">
    <text evidence="8">The sequence shown here is derived from an EMBL/GenBank/DDBJ whole genome shotgun (WGS) entry which is preliminary data.</text>
</comment>
<name>A0ABU9VK68_9BACI</name>
<dbReference type="PANTHER" id="PTHR47053:SF1">
    <property type="entry name" value="MUREIN DD-ENDOPEPTIDASE MEPH-RELATED"/>
    <property type="match status" value="1"/>
</dbReference>
<organism evidence="8 9">
    <name type="scientific">Alkalicoccobacillus gibsonii</name>
    <dbReference type="NCBI Taxonomy" id="79881"/>
    <lineage>
        <taxon>Bacteria</taxon>
        <taxon>Bacillati</taxon>
        <taxon>Bacillota</taxon>
        <taxon>Bacilli</taxon>
        <taxon>Bacillales</taxon>
        <taxon>Bacillaceae</taxon>
        <taxon>Alkalicoccobacillus</taxon>
    </lineage>
</organism>
<dbReference type="SUPFAM" id="SSF54001">
    <property type="entry name" value="Cysteine proteinases"/>
    <property type="match status" value="1"/>
</dbReference>
<feature type="chain" id="PRO_5045845927" evidence="6">
    <location>
        <begin position="36"/>
        <end position="319"/>
    </location>
</feature>
<feature type="signal peptide" evidence="6">
    <location>
        <begin position="1"/>
        <end position="35"/>
    </location>
</feature>
<dbReference type="InterPro" id="IPR038765">
    <property type="entry name" value="Papain-like_cys_pep_sf"/>
</dbReference>
<dbReference type="InterPro" id="IPR051202">
    <property type="entry name" value="Peptidase_C40"/>
</dbReference>
<dbReference type="RefSeq" id="WP_343130506.1">
    <property type="nucleotide sequence ID" value="NZ_JBCITK010000001.1"/>
</dbReference>
<sequence>MFKTNSNVKGLVIKTSFVVGLASAATLAANSNAYANVDMSKVVEENKAAEVQQAEQTQAATENAVAQEETQAVSSSTLRQGQTGQAVKDLQAKLVNHGYNTNGVDGIFGAGTEAAVRSFQADKGLSVDGLAGRQTISALGGEVTTSSAPASSNTAQASSSNETASATETATASATETASEENTVSAQTQVAGTQVSASYGSVIAAAEAQIGAPYLWGGSTPAGFDCSGFINYAFNQEGISLPRTAQGIYDSSAKKSKSNLQAGDLVFFTGTYSGAPTVSHAGIYVGGGQFVHASSSGVQKSNLNAGYWSNHYYGAGSVN</sequence>
<feature type="region of interest" description="Disordered" evidence="5">
    <location>
        <begin position="53"/>
        <end position="82"/>
    </location>
</feature>
<keyword evidence="2" id="KW-0645">Protease</keyword>
<feature type="compositionally biased region" description="Low complexity" evidence="5">
    <location>
        <begin position="53"/>
        <end position="73"/>
    </location>
</feature>
<evidence type="ECO:0000256" key="5">
    <source>
        <dbReference type="SAM" id="MobiDB-lite"/>
    </source>
</evidence>
<dbReference type="Pfam" id="PF01471">
    <property type="entry name" value="PG_binding_1"/>
    <property type="match status" value="1"/>
</dbReference>
<evidence type="ECO:0000256" key="3">
    <source>
        <dbReference type="ARBA" id="ARBA00022801"/>
    </source>
</evidence>